<name>A0A2J8B3R7_9FIRM</name>
<dbReference type="GO" id="GO:0050043">
    <property type="term" value="F:lactate racemase activity"/>
    <property type="evidence" value="ECO:0007669"/>
    <property type="project" value="InterPro"/>
</dbReference>
<evidence type="ECO:0000313" key="3">
    <source>
        <dbReference type="Proteomes" id="UP000236394"/>
    </source>
</evidence>
<reference evidence="3" key="1">
    <citation type="submission" date="2017-04" db="EMBL/GenBank/DDBJ databases">
        <authorList>
            <person name="Bumgarner R.E."/>
            <person name="Fredricks D.N."/>
            <person name="Srinivasan S."/>
        </authorList>
    </citation>
    <scope>NUCLEOTIDE SEQUENCE [LARGE SCALE GENOMIC DNA]</scope>
    <source>
        <strain evidence="3">KA00405</strain>
    </source>
</reference>
<feature type="domain" description="LarA-like N-terminal" evidence="1">
    <location>
        <begin position="59"/>
        <end position="199"/>
    </location>
</feature>
<dbReference type="Pfam" id="PF09861">
    <property type="entry name" value="Lar_N"/>
    <property type="match status" value="1"/>
</dbReference>
<proteinExistence type="predicted"/>
<protein>
    <recommendedName>
        <fullName evidence="1">LarA-like N-terminal domain-containing protein</fullName>
    </recommendedName>
</protein>
<dbReference type="InterPro" id="IPR018657">
    <property type="entry name" value="LarA-like_N"/>
</dbReference>
<dbReference type="EMBL" id="NBZD01000001">
    <property type="protein sequence ID" value="PNH19420.1"/>
    <property type="molecule type" value="Genomic_DNA"/>
</dbReference>
<comment type="caution">
    <text evidence="2">The sequence shown here is derived from an EMBL/GenBank/DDBJ whole genome shotgun (WGS) entry which is preliminary data.</text>
</comment>
<dbReference type="Proteomes" id="UP000236394">
    <property type="component" value="Unassembled WGS sequence"/>
</dbReference>
<evidence type="ECO:0000259" key="1">
    <source>
        <dbReference type="Pfam" id="PF09861"/>
    </source>
</evidence>
<evidence type="ECO:0000313" key="2">
    <source>
        <dbReference type="EMBL" id="PNH19420.1"/>
    </source>
</evidence>
<organism evidence="2 3">
    <name type="scientific">Mageeibacillus indolicus</name>
    <dbReference type="NCBI Taxonomy" id="884684"/>
    <lineage>
        <taxon>Bacteria</taxon>
        <taxon>Bacillati</taxon>
        <taxon>Bacillota</taxon>
        <taxon>Clostridia</taxon>
        <taxon>Eubacteriales</taxon>
        <taxon>Oscillospiraceae</taxon>
        <taxon>Mageeibacillus</taxon>
    </lineage>
</organism>
<dbReference type="Gene3D" id="3.40.50.11440">
    <property type="match status" value="1"/>
</dbReference>
<gene>
    <name evidence="2" type="ORF">B7R76_00595</name>
</gene>
<dbReference type="RefSeq" id="WP_102892176.1">
    <property type="nucleotide sequence ID" value="NZ_NBZD01000001.1"/>
</dbReference>
<sequence>MQFLSFDKIDFAIPGLDEVKIPKFVRIRQIYESDYIADLAEHLRREMHEKFAGETKWRGKKLCITVGSRGIPGLGTMVRTLIECLQELGAEPFIIPSMGSHGAASVAGQLEILEGYGITEAAMGVPIKATMDVVELGKLDDGTPVFCDRYAYESDGIIIMNKIKPHTDFRAAHESGLAKMMAIGIANHKGASMFHRMGFQSFGERIPKVCRLFLEKAPVAFGVGIVQNAYDDISELEVIKPEKFLERDAALLEIAKRRIAKFKNPNLDLLIIDEIGKNISGNGHDPNITGRSNSPGFEKELNCQKIFIRGISEASHHNGAGIRGADITTRRCLNDIDFQATWTNVATVNILTGGVIPMFVETDLDAIKVCIRTCLGIDYTQAKIAHIINTLHMQEIEVSLPYWETIKDRNDVELISEPYDLKFDKDNFLINNL</sequence>
<dbReference type="AlphaFoldDB" id="A0A2J8B3R7"/>
<accession>A0A2J8B3R7</accession>